<name>A0ABP7JUV7_9RHOB</name>
<feature type="chain" id="PRO_5047243208" evidence="1">
    <location>
        <begin position="22"/>
        <end position="129"/>
    </location>
</feature>
<evidence type="ECO:0000313" key="2">
    <source>
        <dbReference type="EMBL" id="GAA3854693.1"/>
    </source>
</evidence>
<evidence type="ECO:0000256" key="1">
    <source>
        <dbReference type="SAM" id="SignalP"/>
    </source>
</evidence>
<accession>A0ABP7JUV7</accession>
<sequence>MGGLKTFYVAAIAMLSTFGTAVEARPFDPLTREFAYCAGRLSAQMEFQWLISDPASDRTVAQRSAMVTLLESVMDPDRKPDVMHLRISAKMAHSALLTRAHFSPNSEIALHAHRRATAEIGTCLSLILS</sequence>
<dbReference type="EMBL" id="BAABDF010000001">
    <property type="protein sequence ID" value="GAA3854693.1"/>
    <property type="molecule type" value="Genomic_DNA"/>
</dbReference>
<comment type="caution">
    <text evidence="2">The sequence shown here is derived from an EMBL/GenBank/DDBJ whole genome shotgun (WGS) entry which is preliminary data.</text>
</comment>
<dbReference type="RefSeq" id="WP_344842363.1">
    <property type="nucleotide sequence ID" value="NZ_BAABDF010000001.1"/>
</dbReference>
<dbReference type="Proteomes" id="UP001399917">
    <property type="component" value="Unassembled WGS sequence"/>
</dbReference>
<keyword evidence="3" id="KW-1185">Reference proteome</keyword>
<keyword evidence="1" id="KW-0732">Signal</keyword>
<gene>
    <name evidence="2" type="ORF">GCM10022404_02500</name>
</gene>
<protein>
    <submittedName>
        <fullName evidence="2">Uncharacterized protein</fullName>
    </submittedName>
</protein>
<proteinExistence type="predicted"/>
<organism evidence="2 3">
    <name type="scientific">Celeribacter arenosi</name>
    <dbReference type="NCBI Taxonomy" id="792649"/>
    <lineage>
        <taxon>Bacteria</taxon>
        <taxon>Pseudomonadati</taxon>
        <taxon>Pseudomonadota</taxon>
        <taxon>Alphaproteobacteria</taxon>
        <taxon>Rhodobacterales</taxon>
        <taxon>Roseobacteraceae</taxon>
        <taxon>Celeribacter</taxon>
    </lineage>
</organism>
<evidence type="ECO:0000313" key="3">
    <source>
        <dbReference type="Proteomes" id="UP001399917"/>
    </source>
</evidence>
<reference evidence="3" key="1">
    <citation type="journal article" date="2019" name="Int. J. Syst. Evol. Microbiol.">
        <title>The Global Catalogue of Microorganisms (GCM) 10K type strain sequencing project: providing services to taxonomists for standard genome sequencing and annotation.</title>
        <authorList>
            <consortium name="The Broad Institute Genomics Platform"/>
            <consortium name="The Broad Institute Genome Sequencing Center for Infectious Disease"/>
            <person name="Wu L."/>
            <person name="Ma J."/>
        </authorList>
    </citation>
    <scope>NUCLEOTIDE SEQUENCE [LARGE SCALE GENOMIC DNA]</scope>
    <source>
        <strain evidence="3">JCM 17190</strain>
    </source>
</reference>
<feature type="signal peptide" evidence="1">
    <location>
        <begin position="1"/>
        <end position="21"/>
    </location>
</feature>